<organism evidence="4 5">
    <name type="scientific">Pseudovibrio ascidiaceicola</name>
    <dbReference type="NCBI Taxonomy" id="285279"/>
    <lineage>
        <taxon>Bacteria</taxon>
        <taxon>Pseudomonadati</taxon>
        <taxon>Pseudomonadota</taxon>
        <taxon>Alphaproteobacteria</taxon>
        <taxon>Hyphomicrobiales</taxon>
        <taxon>Stappiaceae</taxon>
        <taxon>Pseudovibrio</taxon>
    </lineage>
</organism>
<dbReference type="InterPro" id="IPR007721">
    <property type="entry name" value="RbsD_FucU"/>
</dbReference>
<evidence type="ECO:0000256" key="3">
    <source>
        <dbReference type="ARBA" id="ARBA00036324"/>
    </source>
</evidence>
<evidence type="ECO:0000256" key="2">
    <source>
        <dbReference type="ARBA" id="ARBA00023235"/>
    </source>
</evidence>
<dbReference type="SUPFAM" id="SSF102546">
    <property type="entry name" value="RbsD-like"/>
    <property type="match status" value="1"/>
</dbReference>
<comment type="catalytic activity">
    <reaction evidence="3">
        <text>alpha-L-fucose = beta-L-fucose</text>
        <dbReference type="Rhea" id="RHEA:25580"/>
        <dbReference type="ChEBI" id="CHEBI:42548"/>
        <dbReference type="ChEBI" id="CHEBI:42589"/>
        <dbReference type="EC" id="5.1.3.29"/>
    </reaction>
</comment>
<dbReference type="NCBIfam" id="NF011949">
    <property type="entry name" value="PRK15420.1"/>
    <property type="match status" value="1"/>
</dbReference>
<comment type="catalytic activity">
    <reaction evidence="1">
        <text>beta-D-ribopyranose = beta-D-ribofuranose</text>
        <dbReference type="Rhea" id="RHEA:25432"/>
        <dbReference type="ChEBI" id="CHEBI:27476"/>
        <dbReference type="ChEBI" id="CHEBI:47002"/>
        <dbReference type="EC" id="5.4.99.62"/>
    </reaction>
</comment>
<reference evidence="4 5" key="1">
    <citation type="submission" date="2016-10" db="EMBL/GenBank/DDBJ databases">
        <authorList>
            <person name="Varghese N."/>
            <person name="Submissions S."/>
        </authorList>
    </citation>
    <scope>NUCLEOTIDE SEQUENCE [LARGE SCALE GENOMIC DNA]</scope>
    <source>
        <strain evidence="4 5">DSM 16392</strain>
    </source>
</reference>
<name>A0A1I4ELH6_9HYPH</name>
<dbReference type="RefSeq" id="WP_093523126.1">
    <property type="nucleotide sequence ID" value="NZ_FOSK01000015.1"/>
</dbReference>
<comment type="caution">
    <text evidence="4">The sequence shown here is derived from an EMBL/GenBank/DDBJ whole genome shotgun (WGS) entry which is preliminary data.</text>
</comment>
<keyword evidence="2" id="KW-0413">Isomerase</keyword>
<evidence type="ECO:0000313" key="4">
    <source>
        <dbReference type="EMBL" id="SFL05011.1"/>
    </source>
</evidence>
<evidence type="ECO:0000256" key="1">
    <source>
        <dbReference type="ARBA" id="ARBA00000223"/>
    </source>
</evidence>
<dbReference type="Gene3D" id="3.40.1650.10">
    <property type="entry name" value="RbsD-like domain"/>
    <property type="match status" value="1"/>
</dbReference>
<dbReference type="PANTHER" id="PTHR31690:SF4">
    <property type="entry name" value="FUCOSE MUTAROTASE"/>
    <property type="match status" value="1"/>
</dbReference>
<keyword evidence="5" id="KW-1185">Reference proteome</keyword>
<accession>A0A1I4ELH6</accession>
<evidence type="ECO:0000313" key="5">
    <source>
        <dbReference type="Proteomes" id="UP000199598"/>
    </source>
</evidence>
<dbReference type="Pfam" id="PF05025">
    <property type="entry name" value="RbsD_FucU"/>
    <property type="match status" value="1"/>
</dbReference>
<proteinExistence type="predicted"/>
<sequence length="139" mass="15478">MLKGINPIIFPDLLKILHEMGHGDEIIFSDAHFPAYSVCDKVLRADGCEATDLLKAVMPLWELDQYDPENVMMMAPVEGDQLPDGLVEDYQNALPAGAEITFVVRFAFYEKAKKAFCVVVTGTTRKYGNVIIKKGVIQN</sequence>
<protein>
    <submittedName>
        <fullName evidence="4">L-fucose mutarotase</fullName>
    </submittedName>
</protein>
<dbReference type="Proteomes" id="UP000199598">
    <property type="component" value="Unassembled WGS sequence"/>
</dbReference>
<gene>
    <name evidence="4" type="ORF">SAMN04488518_11558</name>
</gene>
<dbReference type="InterPro" id="IPR023750">
    <property type="entry name" value="RbsD-like_sf"/>
</dbReference>
<dbReference type="PANTHER" id="PTHR31690">
    <property type="entry name" value="FUCOSE MUTAROTASE"/>
    <property type="match status" value="1"/>
</dbReference>
<dbReference type="InterPro" id="IPR050443">
    <property type="entry name" value="RbsD/FucU_mutarotase"/>
</dbReference>
<dbReference type="EMBL" id="FOSK01000015">
    <property type="protein sequence ID" value="SFL05011.1"/>
    <property type="molecule type" value="Genomic_DNA"/>
</dbReference>